<name>A0AAW0JHM3_QUESU</name>
<gene>
    <name evidence="2" type="ORF">CFP56_032412</name>
</gene>
<dbReference type="Pfam" id="PF13966">
    <property type="entry name" value="zf-RVT"/>
    <property type="match status" value="1"/>
</dbReference>
<feature type="domain" description="Reverse transcriptase zinc-binding" evidence="1">
    <location>
        <begin position="140"/>
        <end position="185"/>
    </location>
</feature>
<evidence type="ECO:0000259" key="1">
    <source>
        <dbReference type="Pfam" id="PF13966"/>
    </source>
</evidence>
<accession>A0AAW0JHM3</accession>
<proteinExistence type="predicted"/>
<dbReference type="InterPro" id="IPR026960">
    <property type="entry name" value="RVT-Znf"/>
</dbReference>
<dbReference type="AlphaFoldDB" id="A0AAW0JHM3"/>
<evidence type="ECO:0000313" key="2">
    <source>
        <dbReference type="EMBL" id="KAK7826170.1"/>
    </source>
</evidence>
<protein>
    <recommendedName>
        <fullName evidence="1">Reverse transcriptase zinc-binding domain-containing protein</fullName>
    </recommendedName>
</protein>
<dbReference type="Proteomes" id="UP000237347">
    <property type="component" value="Unassembled WGS sequence"/>
</dbReference>
<evidence type="ECO:0000313" key="3">
    <source>
        <dbReference type="Proteomes" id="UP000237347"/>
    </source>
</evidence>
<dbReference type="EMBL" id="PKMF04000553">
    <property type="protein sequence ID" value="KAK7826170.1"/>
    <property type="molecule type" value="Genomic_DNA"/>
</dbReference>
<reference evidence="2 3" key="1">
    <citation type="journal article" date="2018" name="Sci. Data">
        <title>The draft genome sequence of cork oak.</title>
        <authorList>
            <person name="Ramos A.M."/>
            <person name="Usie A."/>
            <person name="Barbosa P."/>
            <person name="Barros P.M."/>
            <person name="Capote T."/>
            <person name="Chaves I."/>
            <person name="Simoes F."/>
            <person name="Abreu I."/>
            <person name="Carrasquinho I."/>
            <person name="Faro C."/>
            <person name="Guimaraes J.B."/>
            <person name="Mendonca D."/>
            <person name="Nobrega F."/>
            <person name="Rodrigues L."/>
            <person name="Saibo N.J.M."/>
            <person name="Varela M.C."/>
            <person name="Egas C."/>
            <person name="Matos J."/>
            <person name="Miguel C.M."/>
            <person name="Oliveira M.M."/>
            <person name="Ricardo C.P."/>
            <person name="Goncalves S."/>
        </authorList>
    </citation>
    <scope>NUCLEOTIDE SEQUENCE [LARGE SCALE GENOMIC DNA]</scope>
    <source>
        <strain evidence="3">cv. HL8</strain>
    </source>
</reference>
<comment type="caution">
    <text evidence="2">The sequence shown here is derived from an EMBL/GenBank/DDBJ whole genome shotgun (WGS) entry which is preliminary data.</text>
</comment>
<feature type="non-terminal residue" evidence="2">
    <location>
        <position position="244"/>
    </location>
</feature>
<organism evidence="2 3">
    <name type="scientific">Quercus suber</name>
    <name type="common">Cork oak</name>
    <dbReference type="NCBI Taxonomy" id="58331"/>
    <lineage>
        <taxon>Eukaryota</taxon>
        <taxon>Viridiplantae</taxon>
        <taxon>Streptophyta</taxon>
        <taxon>Embryophyta</taxon>
        <taxon>Tracheophyta</taxon>
        <taxon>Spermatophyta</taxon>
        <taxon>Magnoliopsida</taxon>
        <taxon>eudicotyledons</taxon>
        <taxon>Gunneridae</taxon>
        <taxon>Pentapetalae</taxon>
        <taxon>rosids</taxon>
        <taxon>fabids</taxon>
        <taxon>Fagales</taxon>
        <taxon>Fagaceae</taxon>
        <taxon>Quercus</taxon>
    </lineage>
</organism>
<sequence length="244" mass="27915">METTDFSEELMQISCPDLTPINRVIKSIPNSSPFHNRLQVFENQIEEIDLALKKFDSHTPSTINKPAVTPTHADPLGDKSGEIIDIQGDTADSNSPHVTNHNTSHDTIALRTWKRLARNNIPPENPINHSVTHKRNRESCHNAIPVKQNLKRRHILNEDVCELCKLETESVVHALWGCSQLTQVWGSIPSFSFRQTQAFSSIKEVLIYTHKERKNTELLASVMWSLWHRRNQVRTSSKDYPLSQ</sequence>
<keyword evidence="3" id="KW-1185">Reference proteome</keyword>